<proteinExistence type="predicted"/>
<sequence length="110" mass="12763">MDEIIKKCHQKVKGLVVGHRNMQRVEVTGKSVHRDILIMSGDVNDLQHNLNVWNECLKRRRMETNKRKAKVMAIARELMDIRIAGVPIGHVDEFKYLGMIIHTGGYNRKM</sequence>
<reference evidence="1" key="1">
    <citation type="journal article" date="2016" name="Sci. Rep.">
        <title>Molecular characterization of firefly nuptial gifts: a multi-omics approach sheds light on postcopulatory sexual selection.</title>
        <authorList>
            <person name="Al-Wathiqui N."/>
            <person name="Fallon T.R."/>
            <person name="South A."/>
            <person name="Weng J.K."/>
            <person name="Lewis S.M."/>
        </authorList>
    </citation>
    <scope>NUCLEOTIDE SEQUENCE</scope>
</reference>
<dbReference type="EMBL" id="GEZM01021714">
    <property type="protein sequence ID" value="JAV88871.1"/>
    <property type="molecule type" value="Transcribed_RNA"/>
</dbReference>
<organism evidence="1">
    <name type="scientific">Photinus pyralis</name>
    <name type="common">Common eastern firefly</name>
    <name type="synonym">Lampyris pyralis</name>
    <dbReference type="NCBI Taxonomy" id="7054"/>
    <lineage>
        <taxon>Eukaryota</taxon>
        <taxon>Metazoa</taxon>
        <taxon>Ecdysozoa</taxon>
        <taxon>Arthropoda</taxon>
        <taxon>Hexapoda</taxon>
        <taxon>Insecta</taxon>
        <taxon>Pterygota</taxon>
        <taxon>Neoptera</taxon>
        <taxon>Endopterygota</taxon>
        <taxon>Coleoptera</taxon>
        <taxon>Polyphaga</taxon>
        <taxon>Elateriformia</taxon>
        <taxon>Elateroidea</taxon>
        <taxon>Lampyridae</taxon>
        <taxon>Lampyrinae</taxon>
        <taxon>Photinus</taxon>
    </lineage>
</organism>
<accession>A0A1Y1MTD0</accession>
<evidence type="ECO:0000313" key="1">
    <source>
        <dbReference type="EMBL" id="JAV88871.1"/>
    </source>
</evidence>
<name>A0A1Y1MTD0_PHOPY</name>
<dbReference type="AlphaFoldDB" id="A0A1Y1MTD0"/>
<protein>
    <submittedName>
        <fullName evidence="1">Uncharacterized protein</fullName>
    </submittedName>
</protein>